<feature type="region of interest" description="Disordered" evidence="5">
    <location>
        <begin position="1"/>
        <end position="20"/>
    </location>
</feature>
<dbReference type="AlphaFoldDB" id="A0A2S7K687"/>
<dbReference type="Proteomes" id="UP000239504">
    <property type="component" value="Unassembled WGS sequence"/>
</dbReference>
<feature type="domain" description="HTH tetR-type" evidence="6">
    <location>
        <begin position="23"/>
        <end position="83"/>
    </location>
</feature>
<sequence>MPPPQSPASPTRGRPVLSEGEKADMRRRIAEGAMRLFQEDGYDAVSMRRLANEAGCTVMTLYRYFDRKIDILRALWAEVFAELFDRLDRIAAEERDPVRRLNAVALGYVEFWLERREHYFLVFMSSGVSQSDVSVFVGDDNVVRRFGVIRDSLAAALGAGADEKDINLKAELLLCTLNGVAHNLITISAYPWSDPKALVREGVSAILKP</sequence>
<keyword evidence="1" id="KW-0805">Transcription regulation</keyword>
<evidence type="ECO:0000256" key="4">
    <source>
        <dbReference type="PROSITE-ProRule" id="PRU00335"/>
    </source>
</evidence>
<dbReference type="Pfam" id="PF00440">
    <property type="entry name" value="TetR_N"/>
    <property type="match status" value="1"/>
</dbReference>
<keyword evidence="2 4" id="KW-0238">DNA-binding</keyword>
<proteinExistence type="predicted"/>
<evidence type="ECO:0000313" key="8">
    <source>
        <dbReference type="Proteomes" id="UP000239504"/>
    </source>
</evidence>
<dbReference type="Gene3D" id="1.10.357.10">
    <property type="entry name" value="Tetracycline Repressor, domain 2"/>
    <property type="match status" value="1"/>
</dbReference>
<name>A0A2S7K687_9PROT</name>
<evidence type="ECO:0000313" key="7">
    <source>
        <dbReference type="EMBL" id="PQA88002.1"/>
    </source>
</evidence>
<dbReference type="GO" id="GO:0000976">
    <property type="term" value="F:transcription cis-regulatory region binding"/>
    <property type="evidence" value="ECO:0007669"/>
    <property type="project" value="TreeGrafter"/>
</dbReference>
<dbReference type="OrthoDB" id="9816431at2"/>
<dbReference type="PROSITE" id="PS50977">
    <property type="entry name" value="HTH_TETR_2"/>
    <property type="match status" value="1"/>
</dbReference>
<gene>
    <name evidence="7" type="ORF">CW354_06610</name>
</gene>
<dbReference type="InterPro" id="IPR001647">
    <property type="entry name" value="HTH_TetR"/>
</dbReference>
<dbReference type="InterPro" id="IPR036271">
    <property type="entry name" value="Tet_transcr_reg_TetR-rel_C_sf"/>
</dbReference>
<dbReference type="SUPFAM" id="SSF46689">
    <property type="entry name" value="Homeodomain-like"/>
    <property type="match status" value="1"/>
</dbReference>
<dbReference type="InterPro" id="IPR009057">
    <property type="entry name" value="Homeodomain-like_sf"/>
</dbReference>
<dbReference type="GO" id="GO:0003700">
    <property type="term" value="F:DNA-binding transcription factor activity"/>
    <property type="evidence" value="ECO:0007669"/>
    <property type="project" value="TreeGrafter"/>
</dbReference>
<dbReference type="RefSeq" id="WP_104829247.1">
    <property type="nucleotide sequence ID" value="NZ_PJCH01000005.1"/>
</dbReference>
<evidence type="ECO:0000259" key="6">
    <source>
        <dbReference type="PROSITE" id="PS50977"/>
    </source>
</evidence>
<dbReference type="PANTHER" id="PTHR30055:SF234">
    <property type="entry name" value="HTH-TYPE TRANSCRIPTIONAL REGULATOR BETI"/>
    <property type="match status" value="1"/>
</dbReference>
<dbReference type="PANTHER" id="PTHR30055">
    <property type="entry name" value="HTH-TYPE TRANSCRIPTIONAL REGULATOR RUTR"/>
    <property type="match status" value="1"/>
</dbReference>
<dbReference type="PRINTS" id="PR00455">
    <property type="entry name" value="HTHTETR"/>
</dbReference>
<organism evidence="7 8">
    <name type="scientific">Hyphococcus luteus</name>
    <dbReference type="NCBI Taxonomy" id="2058213"/>
    <lineage>
        <taxon>Bacteria</taxon>
        <taxon>Pseudomonadati</taxon>
        <taxon>Pseudomonadota</taxon>
        <taxon>Alphaproteobacteria</taxon>
        <taxon>Parvularculales</taxon>
        <taxon>Parvularculaceae</taxon>
        <taxon>Hyphococcus</taxon>
    </lineage>
</organism>
<evidence type="ECO:0000256" key="5">
    <source>
        <dbReference type="SAM" id="MobiDB-lite"/>
    </source>
</evidence>
<evidence type="ECO:0000256" key="3">
    <source>
        <dbReference type="ARBA" id="ARBA00023163"/>
    </source>
</evidence>
<accession>A0A2S7K687</accession>
<dbReference type="InterPro" id="IPR050109">
    <property type="entry name" value="HTH-type_TetR-like_transc_reg"/>
</dbReference>
<reference evidence="7 8" key="1">
    <citation type="submission" date="2017-12" db="EMBL/GenBank/DDBJ databases">
        <authorList>
            <person name="Hurst M.R.H."/>
        </authorList>
    </citation>
    <scope>NUCLEOTIDE SEQUENCE [LARGE SCALE GENOMIC DNA]</scope>
    <source>
        <strain evidence="7 8">SY-3-19</strain>
    </source>
</reference>
<protein>
    <recommendedName>
        <fullName evidence="6">HTH tetR-type domain-containing protein</fullName>
    </recommendedName>
</protein>
<keyword evidence="3" id="KW-0804">Transcription</keyword>
<evidence type="ECO:0000256" key="2">
    <source>
        <dbReference type="ARBA" id="ARBA00023125"/>
    </source>
</evidence>
<dbReference type="EMBL" id="PJCH01000005">
    <property type="protein sequence ID" value="PQA88002.1"/>
    <property type="molecule type" value="Genomic_DNA"/>
</dbReference>
<evidence type="ECO:0000256" key="1">
    <source>
        <dbReference type="ARBA" id="ARBA00023015"/>
    </source>
</evidence>
<comment type="caution">
    <text evidence="7">The sequence shown here is derived from an EMBL/GenBank/DDBJ whole genome shotgun (WGS) entry which is preliminary data.</text>
</comment>
<feature type="DNA-binding region" description="H-T-H motif" evidence="4">
    <location>
        <begin position="46"/>
        <end position="65"/>
    </location>
</feature>
<dbReference type="SUPFAM" id="SSF48498">
    <property type="entry name" value="Tetracyclin repressor-like, C-terminal domain"/>
    <property type="match status" value="1"/>
</dbReference>
<keyword evidence="8" id="KW-1185">Reference proteome</keyword>